<name>A0A835R048_VANPL</name>
<organism evidence="1 2">
    <name type="scientific">Vanilla planifolia</name>
    <name type="common">Vanilla</name>
    <dbReference type="NCBI Taxonomy" id="51239"/>
    <lineage>
        <taxon>Eukaryota</taxon>
        <taxon>Viridiplantae</taxon>
        <taxon>Streptophyta</taxon>
        <taxon>Embryophyta</taxon>
        <taxon>Tracheophyta</taxon>
        <taxon>Spermatophyta</taxon>
        <taxon>Magnoliopsida</taxon>
        <taxon>Liliopsida</taxon>
        <taxon>Asparagales</taxon>
        <taxon>Orchidaceae</taxon>
        <taxon>Vanilloideae</taxon>
        <taxon>Vanilleae</taxon>
        <taxon>Vanilla</taxon>
    </lineage>
</organism>
<sequence length="92" mass="9583">MACCMPCHRKLLKRTANQRSTIIPKTAALNSAATLFSGRRAAVGKLAACFIVGNDPSKSGCVHSLFKPPKCGFGTADLNSSVYIIALGTAGK</sequence>
<evidence type="ECO:0000313" key="1">
    <source>
        <dbReference type="EMBL" id="KAG0482960.1"/>
    </source>
</evidence>
<accession>A0A835R048</accession>
<proteinExistence type="predicted"/>
<evidence type="ECO:0000313" key="2">
    <source>
        <dbReference type="Proteomes" id="UP000639772"/>
    </source>
</evidence>
<protein>
    <submittedName>
        <fullName evidence="1">Uncharacterized protein</fullName>
    </submittedName>
</protein>
<reference evidence="1 2" key="1">
    <citation type="journal article" date="2020" name="Nat. Food">
        <title>A phased Vanilla planifolia genome enables genetic improvement of flavour and production.</title>
        <authorList>
            <person name="Hasing T."/>
            <person name="Tang H."/>
            <person name="Brym M."/>
            <person name="Khazi F."/>
            <person name="Huang T."/>
            <person name="Chambers A.H."/>
        </authorList>
    </citation>
    <scope>NUCLEOTIDE SEQUENCE [LARGE SCALE GENOMIC DNA]</scope>
    <source>
        <tissue evidence="1">Leaf</tissue>
    </source>
</reference>
<dbReference type="AlphaFoldDB" id="A0A835R048"/>
<comment type="caution">
    <text evidence="1">The sequence shown here is derived from an EMBL/GenBank/DDBJ whole genome shotgun (WGS) entry which is preliminary data.</text>
</comment>
<gene>
    <name evidence="1" type="ORF">HPP92_011044</name>
</gene>
<dbReference type="Proteomes" id="UP000639772">
    <property type="component" value="Unassembled WGS sequence"/>
</dbReference>
<dbReference type="EMBL" id="JADCNM010000005">
    <property type="protein sequence ID" value="KAG0482960.1"/>
    <property type="molecule type" value="Genomic_DNA"/>
</dbReference>